<evidence type="ECO:0008006" key="5">
    <source>
        <dbReference type="Google" id="ProtNLM"/>
    </source>
</evidence>
<comment type="similarity">
    <text evidence="1">Belongs to the actin family.</text>
</comment>
<dbReference type="CDD" id="cd10207">
    <property type="entry name" value="ASKHA_NBD_Arp10"/>
    <property type="match status" value="1"/>
</dbReference>
<dbReference type="SMART" id="SM00268">
    <property type="entry name" value="ACTIN"/>
    <property type="match status" value="1"/>
</dbReference>
<dbReference type="Proteomes" id="UP001151518">
    <property type="component" value="Unassembled WGS sequence"/>
</dbReference>
<dbReference type="EMBL" id="JANBTW010000011">
    <property type="protein sequence ID" value="KAJ2679543.1"/>
    <property type="molecule type" value="Genomic_DNA"/>
</dbReference>
<proteinExistence type="inferred from homology"/>
<dbReference type="OrthoDB" id="337660at2759"/>
<dbReference type="Gene3D" id="3.30.420.40">
    <property type="match status" value="4"/>
</dbReference>
<dbReference type="Gene3D" id="3.90.640.10">
    <property type="entry name" value="Actin, Chain A, domain 4"/>
    <property type="match status" value="2"/>
</dbReference>
<sequence length="476" mass="52060">MTSSPGISDSFNTLGFDVSNSRKSFLDTSSSRSLSTPRRPLSSTTGLLSSSLYSSSSAEEKVILDLGTFTLRAGFSGDPTPTHKEELFGVFKTAGETNRLVGEKYGLLVHPEDMLESLMLEQLRQVYRQHLLLDAKTKKVAVVESPLLPIPVKRALLKALLGNLRVPQVSFYPAPVLALMTCGRNSGLVVDCGHRGSVVAPVYDSRPLTSYLVSSPLGGHLLFANLRALLKQFASFTRFDDGQKVDLSSLQDDLCDGVLSDRVVYHLMTRILYTSSVALPMANIRKPGMELGVGVVGSRLVDWFESSVTANSSTMRLTIDSPQYGRVVLEFPSWVRERSTEVFFAGDTIKDHVGLVDAIVQCIERAPVDIRRTLVNNILVVGGVSDMPNFRIRLLHDLVAKLRLLPRWSALADEAALADERSGNPTKNSANGTVFRASERPWIGASIAVASKIGGIDVRRDEFDEFLLPDWTGSTT</sequence>
<reference evidence="3" key="1">
    <citation type="submission" date="2022-07" db="EMBL/GenBank/DDBJ databases">
        <title>Phylogenomic reconstructions and comparative analyses of Kickxellomycotina fungi.</title>
        <authorList>
            <person name="Reynolds N.K."/>
            <person name="Stajich J.E."/>
            <person name="Barry K."/>
            <person name="Grigoriev I.V."/>
            <person name="Crous P."/>
            <person name="Smith M.E."/>
        </authorList>
    </citation>
    <scope>NUCLEOTIDE SEQUENCE</scope>
    <source>
        <strain evidence="3">NRRL 3115</strain>
    </source>
</reference>
<dbReference type="InterPro" id="IPR004000">
    <property type="entry name" value="Actin"/>
</dbReference>
<evidence type="ECO:0000313" key="3">
    <source>
        <dbReference type="EMBL" id="KAJ2679543.1"/>
    </source>
</evidence>
<dbReference type="SUPFAM" id="SSF53067">
    <property type="entry name" value="Actin-like ATPase domain"/>
    <property type="match status" value="2"/>
</dbReference>
<dbReference type="Pfam" id="PF00022">
    <property type="entry name" value="Actin"/>
    <property type="match status" value="2"/>
</dbReference>
<dbReference type="PANTHER" id="PTHR11937">
    <property type="entry name" value="ACTIN"/>
    <property type="match status" value="1"/>
</dbReference>
<dbReference type="AlphaFoldDB" id="A0A9W8GAZ8"/>
<gene>
    <name evidence="3" type="ORF">GGI25_001466</name>
</gene>
<feature type="region of interest" description="Disordered" evidence="2">
    <location>
        <begin position="23"/>
        <end position="49"/>
    </location>
</feature>
<name>A0A9W8GAZ8_9FUNG</name>
<protein>
    <recommendedName>
        <fullName evidence="5">Actin-like ATPase domain-containing protein</fullName>
    </recommendedName>
</protein>
<comment type="caution">
    <text evidence="3">The sequence shown here is derived from an EMBL/GenBank/DDBJ whole genome shotgun (WGS) entry which is preliminary data.</text>
</comment>
<evidence type="ECO:0000256" key="1">
    <source>
        <dbReference type="RuleBase" id="RU000487"/>
    </source>
</evidence>
<evidence type="ECO:0000313" key="4">
    <source>
        <dbReference type="Proteomes" id="UP001151518"/>
    </source>
</evidence>
<dbReference type="InterPro" id="IPR043129">
    <property type="entry name" value="ATPase_NBD"/>
</dbReference>
<accession>A0A9W8GAZ8</accession>
<organism evidence="3 4">
    <name type="scientific">Coemansia spiralis</name>
    <dbReference type="NCBI Taxonomy" id="417178"/>
    <lineage>
        <taxon>Eukaryota</taxon>
        <taxon>Fungi</taxon>
        <taxon>Fungi incertae sedis</taxon>
        <taxon>Zoopagomycota</taxon>
        <taxon>Kickxellomycotina</taxon>
        <taxon>Kickxellomycetes</taxon>
        <taxon>Kickxellales</taxon>
        <taxon>Kickxellaceae</taxon>
        <taxon>Coemansia</taxon>
    </lineage>
</organism>
<evidence type="ECO:0000256" key="2">
    <source>
        <dbReference type="SAM" id="MobiDB-lite"/>
    </source>
</evidence>